<evidence type="ECO:0000259" key="3">
    <source>
        <dbReference type="Pfam" id="PF00407"/>
    </source>
</evidence>
<dbReference type="Gene3D" id="3.30.530.20">
    <property type="match status" value="1"/>
</dbReference>
<dbReference type="GO" id="GO:0009738">
    <property type="term" value="P:abscisic acid-activated signaling pathway"/>
    <property type="evidence" value="ECO:0007669"/>
    <property type="project" value="TreeGrafter"/>
</dbReference>
<comment type="similarity">
    <text evidence="1">Belongs to the BetVI family.</text>
</comment>
<sequence length="179" mass="19592">ALQGERRGVEEGVREGEGAEEFMKGTVAHELLVPVAAAEVWAIYGSLRLGQLAAELVSGIIEKVELVEGDGGEGTVLRVTLSSEFPEPRTYKEKFVLVDNEKFTKEAEIVEGGYLNLGFRLYRVRFEIKENSVDSSVIRSTIEYDIKEGYEENVALVTVAPLAAVAEAIGNYLAQKKPA</sequence>
<organism evidence="4">
    <name type="scientific">Anthurium amnicola</name>
    <dbReference type="NCBI Taxonomy" id="1678845"/>
    <lineage>
        <taxon>Eukaryota</taxon>
        <taxon>Viridiplantae</taxon>
        <taxon>Streptophyta</taxon>
        <taxon>Embryophyta</taxon>
        <taxon>Tracheophyta</taxon>
        <taxon>Spermatophyta</taxon>
        <taxon>Magnoliopsida</taxon>
        <taxon>Liliopsida</taxon>
        <taxon>Araceae</taxon>
        <taxon>Pothoideae</taxon>
        <taxon>Potheae</taxon>
        <taxon>Anthurium</taxon>
    </lineage>
</organism>
<evidence type="ECO:0000313" key="4">
    <source>
        <dbReference type="EMBL" id="JAT67343.1"/>
    </source>
</evidence>
<dbReference type="GO" id="GO:0038023">
    <property type="term" value="F:signaling receptor activity"/>
    <property type="evidence" value="ECO:0007669"/>
    <property type="project" value="TreeGrafter"/>
</dbReference>
<dbReference type="GO" id="GO:0010427">
    <property type="term" value="F:abscisic acid binding"/>
    <property type="evidence" value="ECO:0007669"/>
    <property type="project" value="TreeGrafter"/>
</dbReference>
<dbReference type="GO" id="GO:0009820">
    <property type="term" value="P:alkaloid metabolic process"/>
    <property type="evidence" value="ECO:0007669"/>
    <property type="project" value="UniProtKB-KW"/>
</dbReference>
<dbReference type="SUPFAM" id="SSF55961">
    <property type="entry name" value="Bet v1-like"/>
    <property type="match status" value="1"/>
</dbReference>
<gene>
    <name evidence="4" type="primary">NCS_2</name>
    <name evidence="4" type="ORF">g.64831</name>
</gene>
<dbReference type="Pfam" id="PF00407">
    <property type="entry name" value="Bet_v_1"/>
    <property type="match status" value="1"/>
</dbReference>
<accession>A0A1D1ZKT1</accession>
<protein>
    <submittedName>
        <fullName evidence="4">S-norcoclaurine synthase</fullName>
    </submittedName>
</protein>
<dbReference type="PANTHER" id="PTHR31213">
    <property type="entry name" value="OS08G0374000 PROTEIN-RELATED"/>
    <property type="match status" value="1"/>
</dbReference>
<name>A0A1D1ZKT1_9ARAE</name>
<dbReference type="InterPro" id="IPR050279">
    <property type="entry name" value="Plant_def-hormone_signal"/>
</dbReference>
<reference evidence="4" key="1">
    <citation type="submission" date="2015-07" db="EMBL/GenBank/DDBJ databases">
        <title>Transcriptome Assembly of Anthurium amnicola.</title>
        <authorList>
            <person name="Suzuki J."/>
        </authorList>
    </citation>
    <scope>NUCLEOTIDE SEQUENCE</scope>
</reference>
<evidence type="ECO:0000256" key="1">
    <source>
        <dbReference type="ARBA" id="ARBA00009744"/>
    </source>
</evidence>
<feature type="non-terminal residue" evidence="4">
    <location>
        <position position="1"/>
    </location>
</feature>
<evidence type="ECO:0000256" key="2">
    <source>
        <dbReference type="ARBA" id="ARBA00022589"/>
    </source>
</evidence>
<dbReference type="GO" id="GO:0005737">
    <property type="term" value="C:cytoplasm"/>
    <property type="evidence" value="ECO:0007669"/>
    <property type="project" value="TreeGrafter"/>
</dbReference>
<dbReference type="GO" id="GO:0006952">
    <property type="term" value="P:defense response"/>
    <property type="evidence" value="ECO:0007669"/>
    <property type="project" value="InterPro"/>
</dbReference>
<dbReference type="GO" id="GO:0005634">
    <property type="term" value="C:nucleus"/>
    <property type="evidence" value="ECO:0007669"/>
    <property type="project" value="TreeGrafter"/>
</dbReference>
<dbReference type="CDD" id="cd07816">
    <property type="entry name" value="Bet_v1-like"/>
    <property type="match status" value="1"/>
</dbReference>
<dbReference type="AlphaFoldDB" id="A0A1D1ZKT1"/>
<dbReference type="EMBL" id="GDJX01000593">
    <property type="protein sequence ID" value="JAT67343.1"/>
    <property type="molecule type" value="Transcribed_RNA"/>
</dbReference>
<dbReference type="PANTHER" id="PTHR31213:SF19">
    <property type="entry name" value="BET V I_MAJOR LATEX PROTEIN DOMAIN-CONTAINING PROTEIN"/>
    <property type="match status" value="1"/>
</dbReference>
<proteinExistence type="inferred from homology"/>
<keyword evidence="2" id="KW-0017">Alkaloid metabolism</keyword>
<dbReference type="GO" id="GO:0004864">
    <property type="term" value="F:protein phosphatase inhibitor activity"/>
    <property type="evidence" value="ECO:0007669"/>
    <property type="project" value="TreeGrafter"/>
</dbReference>
<dbReference type="InterPro" id="IPR000916">
    <property type="entry name" value="Bet_v_I/MLP"/>
</dbReference>
<dbReference type="InterPro" id="IPR023393">
    <property type="entry name" value="START-like_dom_sf"/>
</dbReference>
<feature type="domain" description="Bet v I/Major latex protein" evidence="3">
    <location>
        <begin position="23"/>
        <end position="173"/>
    </location>
</feature>